<dbReference type="SUPFAM" id="SSF47895">
    <property type="entry name" value="Transducin (alpha subunit), insertion domain"/>
    <property type="match status" value="1"/>
</dbReference>
<dbReference type="InterPro" id="IPR011025">
    <property type="entry name" value="GproteinA_insert"/>
</dbReference>
<dbReference type="AlphaFoldDB" id="A0AA39R8S4"/>
<dbReference type="Gene3D" id="1.10.400.10">
    <property type="entry name" value="GI Alpha 1, domain 2-like"/>
    <property type="match status" value="1"/>
</dbReference>
<dbReference type="PANTHER" id="PTHR10218:SF242">
    <property type="entry name" value="GUANINE NUCLEOTIDE-BINDING PROTEIN ALPHA-1 SUBUNIT"/>
    <property type="match status" value="1"/>
</dbReference>
<dbReference type="Proteomes" id="UP001166286">
    <property type="component" value="Unassembled WGS sequence"/>
</dbReference>
<dbReference type="PRINTS" id="PR00318">
    <property type="entry name" value="GPROTEINA"/>
</dbReference>
<keyword evidence="8" id="KW-1185">Reference proteome</keyword>
<dbReference type="GO" id="GO:0046872">
    <property type="term" value="F:metal ion binding"/>
    <property type="evidence" value="ECO:0007669"/>
    <property type="project" value="UniProtKB-KW"/>
</dbReference>
<feature type="binding site" evidence="6">
    <location>
        <position position="549"/>
    </location>
    <ligand>
        <name>Mg(2+)</name>
        <dbReference type="ChEBI" id="CHEBI:18420"/>
    </ligand>
</feature>
<gene>
    <name evidence="7" type="ORF">JMJ35_001828</name>
</gene>
<dbReference type="SMART" id="SM00275">
    <property type="entry name" value="G_alpha"/>
    <property type="match status" value="1"/>
</dbReference>
<dbReference type="Pfam" id="PF00503">
    <property type="entry name" value="G-alpha"/>
    <property type="match status" value="1"/>
</dbReference>
<dbReference type="Gene3D" id="3.40.50.300">
    <property type="entry name" value="P-loop containing nucleotide triphosphate hydrolases"/>
    <property type="match status" value="1"/>
</dbReference>
<evidence type="ECO:0000313" key="7">
    <source>
        <dbReference type="EMBL" id="KAK0515794.1"/>
    </source>
</evidence>
<dbReference type="GO" id="GO:0000750">
    <property type="term" value="P:pheromone-dependent signal transduction involved in conjugation with cellular fusion"/>
    <property type="evidence" value="ECO:0007669"/>
    <property type="project" value="TreeGrafter"/>
</dbReference>
<keyword evidence="1 6" id="KW-0479">Metal-binding</keyword>
<dbReference type="EMBL" id="JAFEKC020000003">
    <property type="protein sequence ID" value="KAK0515794.1"/>
    <property type="molecule type" value="Genomic_DNA"/>
</dbReference>
<organism evidence="7 8">
    <name type="scientific">Cladonia borealis</name>
    <dbReference type="NCBI Taxonomy" id="184061"/>
    <lineage>
        <taxon>Eukaryota</taxon>
        <taxon>Fungi</taxon>
        <taxon>Dikarya</taxon>
        <taxon>Ascomycota</taxon>
        <taxon>Pezizomycotina</taxon>
        <taxon>Lecanoromycetes</taxon>
        <taxon>OSLEUM clade</taxon>
        <taxon>Lecanoromycetidae</taxon>
        <taxon>Lecanorales</taxon>
        <taxon>Lecanorineae</taxon>
        <taxon>Cladoniaceae</taxon>
        <taxon>Cladonia</taxon>
    </lineage>
</organism>
<keyword evidence="6" id="KW-0460">Magnesium</keyword>
<name>A0AA39R8S4_9LECA</name>
<dbReference type="PANTHER" id="PTHR10218">
    <property type="entry name" value="GTP-BINDING PROTEIN ALPHA SUBUNIT"/>
    <property type="match status" value="1"/>
</dbReference>
<evidence type="ECO:0000313" key="8">
    <source>
        <dbReference type="Proteomes" id="UP001166286"/>
    </source>
</evidence>
<evidence type="ECO:0000256" key="6">
    <source>
        <dbReference type="PIRSR" id="PIRSR601019-2"/>
    </source>
</evidence>
<dbReference type="GO" id="GO:0031683">
    <property type="term" value="F:G-protein beta/gamma-subunit complex binding"/>
    <property type="evidence" value="ECO:0007669"/>
    <property type="project" value="InterPro"/>
</dbReference>
<dbReference type="GO" id="GO:0007186">
    <property type="term" value="P:G protein-coupled receptor signaling pathway"/>
    <property type="evidence" value="ECO:0007669"/>
    <property type="project" value="InterPro"/>
</dbReference>
<dbReference type="GO" id="GO:0003924">
    <property type="term" value="F:GTPase activity"/>
    <property type="evidence" value="ECO:0007669"/>
    <property type="project" value="InterPro"/>
</dbReference>
<keyword evidence="2 5" id="KW-0547">Nucleotide-binding</keyword>
<dbReference type="InterPro" id="IPR001019">
    <property type="entry name" value="Gprotein_alpha_su"/>
</dbReference>
<reference evidence="7" key="1">
    <citation type="submission" date="2023-03" db="EMBL/GenBank/DDBJ databases">
        <title>Complete genome of Cladonia borealis.</title>
        <authorList>
            <person name="Park H."/>
        </authorList>
    </citation>
    <scope>NUCLEOTIDE SEQUENCE</scope>
    <source>
        <strain evidence="7">ANT050790</strain>
    </source>
</reference>
<dbReference type="GO" id="GO:0005834">
    <property type="term" value="C:heterotrimeric G-protein complex"/>
    <property type="evidence" value="ECO:0007669"/>
    <property type="project" value="TreeGrafter"/>
</dbReference>
<keyword evidence="4" id="KW-0807">Transducer</keyword>
<evidence type="ECO:0000256" key="4">
    <source>
        <dbReference type="ARBA" id="ARBA00023224"/>
    </source>
</evidence>
<evidence type="ECO:0000256" key="2">
    <source>
        <dbReference type="ARBA" id="ARBA00022741"/>
    </source>
</evidence>
<dbReference type="SUPFAM" id="SSF52540">
    <property type="entry name" value="P-loop containing nucleoside triphosphate hydrolases"/>
    <property type="match status" value="1"/>
</dbReference>
<dbReference type="GO" id="GO:0005737">
    <property type="term" value="C:cytoplasm"/>
    <property type="evidence" value="ECO:0007669"/>
    <property type="project" value="TreeGrafter"/>
</dbReference>
<feature type="binding site" evidence="5">
    <location>
        <position position="690"/>
    </location>
    <ligand>
        <name>GTP</name>
        <dbReference type="ChEBI" id="CHEBI:37565"/>
    </ligand>
</feature>
<evidence type="ECO:0000256" key="5">
    <source>
        <dbReference type="PIRSR" id="PIRSR601019-1"/>
    </source>
</evidence>
<feature type="binding site" evidence="5">
    <location>
        <begin position="543"/>
        <end position="549"/>
    </location>
    <ligand>
        <name>GTP</name>
        <dbReference type="ChEBI" id="CHEBI:37565"/>
    </ligand>
</feature>
<proteinExistence type="predicted"/>
<evidence type="ECO:0000256" key="3">
    <source>
        <dbReference type="ARBA" id="ARBA00023134"/>
    </source>
</evidence>
<protein>
    <recommendedName>
        <fullName evidence="9">G-protein alpha subunit-domain-containing protein</fullName>
    </recommendedName>
</protein>
<sequence length="712" mass="79795">MDGLSVIASVTGILTAAAKVIMMVTKFIEKERGAPHLMPKVLAEVADLSNCLTQLSPFIQNIENVPRERKAAISVEQIVAINTSCVLTLSELEKVLDSFQFDQPMAAVARLRWARHQEKIENILVRVRASKSSLNLILTIFTCTSVSEIQSSISNLNTTVQSILANSEDIPRRIASIETKIAGLSRHATSTIEIPTDTSDGASTIRPTGYVIENDHSPPPDDGHIMTQFCIEIQTELEASRVYRRTAKRHSISSFPSGLHSAAWSALSGVSLAEISGLSVLSLPISYDELWNPQHYTSAREPHDPAESSDTSALYPLNTQGVGMGMAREGLSDAWTVGVDVNRINSPLLYDNSSPEISGARDSASKFIAVGSASSSPIMPSEIPLQTIYIPNSMVKWRSHVSIILLGNRFSGKSTVFKQMKLRWSGSVCDVEERKQMGQVILVKMITVFNTVMREMHHEEMKYQREDSLQHAKLLQVAADTGFEQITLPTCLFALERLWADETVKNAFRLLYQTRLYDNLDYDIGNIDRYLSEAYTPSDDDILHCSIPTFETIEMFSRIDGLEYRVFDTGSGLEEREKAVHRFAMASGSHCMIFTVPLCCYDRCSVFENSADMIREDLTQFFIPLRGARATVILLFTHLDLLEEDIRRNLFKDDFPDYTGRQDDVIAAREFIAHKFRGLRNGMTIFFTKATDTKEFPAVLSRIEDLMKAQWR</sequence>
<dbReference type="InterPro" id="IPR027417">
    <property type="entry name" value="P-loop_NTPase"/>
</dbReference>
<accession>A0AA39R8S4</accession>
<evidence type="ECO:0008006" key="9">
    <source>
        <dbReference type="Google" id="ProtNLM"/>
    </source>
</evidence>
<feature type="binding site" evidence="6">
    <location>
        <position position="414"/>
    </location>
    <ligand>
        <name>Mg(2+)</name>
        <dbReference type="ChEBI" id="CHEBI:18420"/>
    </ligand>
</feature>
<evidence type="ECO:0000256" key="1">
    <source>
        <dbReference type="ARBA" id="ARBA00022723"/>
    </source>
</evidence>
<dbReference type="PROSITE" id="PS51882">
    <property type="entry name" value="G_ALPHA"/>
    <property type="match status" value="1"/>
</dbReference>
<comment type="caution">
    <text evidence="7">The sequence shown here is derived from an EMBL/GenBank/DDBJ whole genome shotgun (WGS) entry which is preliminary data.</text>
</comment>
<dbReference type="GO" id="GO:0001664">
    <property type="term" value="F:G protein-coupled receptor binding"/>
    <property type="evidence" value="ECO:0007669"/>
    <property type="project" value="TreeGrafter"/>
</dbReference>
<dbReference type="FunFam" id="3.40.50.300:FF:000692">
    <property type="entry name" value="Guanine nucleotide-binding protein subunit alpha"/>
    <property type="match status" value="1"/>
</dbReference>
<keyword evidence="3 5" id="KW-0342">GTP-binding</keyword>
<dbReference type="GO" id="GO:0005525">
    <property type="term" value="F:GTP binding"/>
    <property type="evidence" value="ECO:0007669"/>
    <property type="project" value="UniProtKB-KW"/>
</dbReference>